<dbReference type="Pfam" id="PF20620">
    <property type="entry name" value="DUF6805"/>
    <property type="match status" value="1"/>
</dbReference>
<dbReference type="InterPro" id="IPR049046">
    <property type="entry name" value="Beta-AFase-like_GH127_middle"/>
</dbReference>
<dbReference type="GO" id="GO:0016787">
    <property type="term" value="F:hydrolase activity"/>
    <property type="evidence" value="ECO:0007669"/>
    <property type="project" value="UniProtKB-KW"/>
</dbReference>
<dbReference type="Proteomes" id="UP001285921">
    <property type="component" value="Unassembled WGS sequence"/>
</dbReference>
<dbReference type="PANTHER" id="PTHR31151">
    <property type="entry name" value="PROLINE-TRNA LIGASE (DUF1680)"/>
    <property type="match status" value="1"/>
</dbReference>
<dbReference type="InterPro" id="IPR046544">
    <property type="entry name" value="GH146_SB_dom"/>
</dbReference>
<dbReference type="SUPFAM" id="SSF48208">
    <property type="entry name" value="Six-hairpin glycosidases"/>
    <property type="match status" value="1"/>
</dbReference>
<dbReference type="InterPro" id="IPR012878">
    <property type="entry name" value="Beta-AFase-like_GH127_cat"/>
</dbReference>
<evidence type="ECO:0000313" key="5">
    <source>
        <dbReference type="Proteomes" id="UP001285921"/>
    </source>
</evidence>
<evidence type="ECO:0000259" key="3">
    <source>
        <dbReference type="Pfam" id="PF20736"/>
    </source>
</evidence>
<accession>A0ABQ6NLR9</accession>
<dbReference type="Pfam" id="PF07944">
    <property type="entry name" value="Beta-AFase-like_GH127_cat"/>
    <property type="match status" value="1"/>
</dbReference>
<comment type="caution">
    <text evidence="4">The sequence shown here is derived from an EMBL/GenBank/DDBJ whole genome shotgun (WGS) entry which is preliminary data.</text>
</comment>
<reference evidence="4 5" key="1">
    <citation type="submission" date="2023-05" db="EMBL/GenBank/DDBJ databases">
        <title>Draft genome of Paenibacillus sp. CCS26.</title>
        <authorList>
            <person name="Akita H."/>
            <person name="Shinto Y."/>
            <person name="Kimura Z."/>
        </authorList>
    </citation>
    <scope>NUCLEOTIDE SEQUENCE [LARGE SCALE GENOMIC DNA]</scope>
    <source>
        <strain evidence="4 5">CCS26</strain>
    </source>
</reference>
<proteinExistence type="predicted"/>
<evidence type="ECO:0000259" key="2">
    <source>
        <dbReference type="Pfam" id="PF20620"/>
    </source>
</evidence>
<dbReference type="EMBL" id="BTCL01000007">
    <property type="protein sequence ID" value="GMK45469.1"/>
    <property type="molecule type" value="Genomic_DNA"/>
</dbReference>
<keyword evidence="5" id="KW-1185">Reference proteome</keyword>
<evidence type="ECO:0000313" key="4">
    <source>
        <dbReference type="EMBL" id="GMK45469.1"/>
    </source>
</evidence>
<gene>
    <name evidence="4" type="ORF">PghCCS26_25970</name>
</gene>
<sequence>MKALTGSTALNHFELNRVKLYSEYQTNAFQKELDYLRSYDVDRLIAGFRETSGLQPKADKYPGWENTEIRGHTLGHYLTAVSQAYAQTQDSGLLEKLKYLVAELAEAQQESGYLSAFPETLFDNVENRKPAWVPWYTMHKIIAGLVAIYQATKLQQAYEVVSRLGDWVADRSCSWSEELQATVLAVEYGGMNDCMYDLYKLTGNSLHLEAAHKFDEINLFEALREGKDVLKGKHANTMIPKFIGALNRYLTLGESERGYLEAAVNFWDTVVYHHSYITGGNSECEHFGEPDILDSKRSDVTCETCNSYNMLKLTKELFKLTQNSKYADFYEKTYINAILSSQNPETGMTMYFQPMATGYFKVYSSPFEHFWCCTGTGMESFTKLNDSIYFHQDHNLYVNQFYSSRLDWTEQHTVVTQTTSLPHSDLVHLTVSTGTPKRLAIHIRIPHWAAGEVELVLNGEAVMASVQQQYVVLDRIWKDGDTIEARIPMKVTFSSLPDAPHVIGLQYGPVVLSAALGKEDMVESRTGVIVNIATRRIAVKDYIVPQGMSVKEWLAQFDKHVVRLGNELAFSLRNTDMDERLIFTPHYLQHRERYGIYWSLLDHESEELRQHTEAVNRERRLREATIDSVQVGNDQYELEHQVDGERTHSGTWEGLNGRMAETGGWFSYRMKIEPGAALAVTFNRMHTNRSFAIYVDDKLLATESFPDVWKRSFYERLFELPDALTAGKTSVTVKFVPNGKINGIYGVLRTIKHTAD</sequence>
<feature type="domain" description="Glycoside hydrolase GH146 substrate-binding" evidence="2">
    <location>
        <begin position="621"/>
        <end position="745"/>
    </location>
</feature>
<name>A0ABQ6NLR9_9BACL</name>
<organism evidence="4 5">
    <name type="scientific">Paenibacillus glycanilyticus</name>
    <dbReference type="NCBI Taxonomy" id="126569"/>
    <lineage>
        <taxon>Bacteria</taxon>
        <taxon>Bacillati</taxon>
        <taxon>Bacillota</taxon>
        <taxon>Bacilli</taxon>
        <taxon>Bacillales</taxon>
        <taxon>Paenibacillaceae</taxon>
        <taxon>Paenibacillus</taxon>
    </lineage>
</organism>
<dbReference type="Pfam" id="PF20736">
    <property type="entry name" value="Glyco_hydro127M"/>
    <property type="match status" value="1"/>
</dbReference>
<dbReference type="PANTHER" id="PTHR31151:SF0">
    <property type="entry name" value="PROLINE-TRNA LIGASE (DUF1680)"/>
    <property type="match status" value="1"/>
</dbReference>
<evidence type="ECO:0000259" key="1">
    <source>
        <dbReference type="Pfam" id="PF07944"/>
    </source>
</evidence>
<protein>
    <submittedName>
        <fullName evidence="4">Glycosyl hydrolase</fullName>
    </submittedName>
</protein>
<feature type="domain" description="Non-reducing end beta-L-arabinofuranosidase-like GH127 middle" evidence="3">
    <location>
        <begin position="396"/>
        <end position="489"/>
    </location>
</feature>
<keyword evidence="4" id="KW-0378">Hydrolase</keyword>
<dbReference type="InterPro" id="IPR008928">
    <property type="entry name" value="6-hairpin_glycosidase_sf"/>
</dbReference>
<dbReference type="RefSeq" id="WP_317980192.1">
    <property type="nucleotide sequence ID" value="NZ_BTCL01000007.1"/>
</dbReference>
<feature type="domain" description="Non-reducing end beta-L-arabinofuranosidase-like GH127 catalytic" evidence="1">
    <location>
        <begin position="18"/>
        <end position="385"/>
    </location>
</feature>